<evidence type="ECO:0000313" key="11">
    <source>
        <dbReference type="EMBL" id="KAG9454386.1"/>
    </source>
</evidence>
<keyword evidence="12" id="KW-1185">Reference proteome</keyword>
<sequence>MAHRLLRDVEADGWERSDFPIICESCLGDNPYVRMTKADYDKECKICTRPFTVFRWRPGRDARFKKTEVCQTCSKLKNVCQVCLLDLEYGLPVQVRDTALAINSHDSIPKSDVNREYFAEEHDRRARAGLDYESSFGKARPNDTILKLQRTTPYYKRNRAHVCSFYVRGECTRGAECPYRHEMPVTGELSQQNIKDRYYGVNDPVALKLLGKAGEMPSLVPPEDESIKTLYIGGLDGRITEQDLRDRFYSHGEIESVRLVPQRACAFVTYTTREGAEKAAEELSNKLVINGIRLKLMWGRPQAPKPETANQDDLAASLGGVGVAHGGMLPRSVISQQQTQQPQPPGTQDQPQYYNYFNIPAPAQPERTFYPSMDPQRMGAVVQSQEASGGSASGSNDAKAEKQQQQQPPGHFAYPGPPHPGQYQPFYPPYGYMHPPPPYQHYPPPSFQTGGPPPPPPPVQQQYYPPGAS</sequence>
<gene>
    <name evidence="11" type="ORF">H6P81_007290</name>
</gene>
<dbReference type="Proteomes" id="UP000825729">
    <property type="component" value="Unassembled WGS sequence"/>
</dbReference>
<dbReference type="Pfam" id="PF16131">
    <property type="entry name" value="Torus"/>
    <property type="match status" value="1"/>
</dbReference>
<dbReference type="InterPro" id="IPR000571">
    <property type="entry name" value="Znf_CCCH"/>
</dbReference>
<dbReference type="CDD" id="cd12224">
    <property type="entry name" value="RRM_RBM22"/>
    <property type="match status" value="1"/>
</dbReference>
<dbReference type="GO" id="GO:0017070">
    <property type="term" value="F:U6 snRNA binding"/>
    <property type="evidence" value="ECO:0007669"/>
    <property type="project" value="TreeGrafter"/>
</dbReference>
<dbReference type="GO" id="GO:0071006">
    <property type="term" value="C:U2-type catalytic step 1 spliceosome"/>
    <property type="evidence" value="ECO:0007669"/>
    <property type="project" value="TreeGrafter"/>
</dbReference>
<dbReference type="FunFam" id="4.10.1000.10:FF:000036">
    <property type="entry name" value="Zinc finger CCCH domain-containing protein 4"/>
    <property type="match status" value="1"/>
</dbReference>
<keyword evidence="5" id="KW-0238">DNA-binding</keyword>
<protein>
    <submittedName>
        <fullName evidence="11">Uncharacterized protein</fullName>
    </submittedName>
</protein>
<feature type="compositionally biased region" description="Pro residues" evidence="8">
    <location>
        <begin position="434"/>
        <end position="459"/>
    </location>
</feature>
<feature type="zinc finger region" description="C3H1-type" evidence="7">
    <location>
        <begin position="157"/>
        <end position="184"/>
    </location>
</feature>
<name>A0AAV7F0Z0_ARIFI</name>
<dbReference type="Pfam" id="PF00076">
    <property type="entry name" value="RRM_1"/>
    <property type="match status" value="1"/>
</dbReference>
<dbReference type="SUPFAM" id="SSF90229">
    <property type="entry name" value="CCCH zinc finger"/>
    <property type="match status" value="1"/>
</dbReference>
<dbReference type="InterPro" id="IPR039171">
    <property type="entry name" value="Cwc2/Slt11"/>
</dbReference>
<evidence type="ECO:0000256" key="3">
    <source>
        <dbReference type="ARBA" id="ARBA00022833"/>
    </source>
</evidence>
<dbReference type="SUPFAM" id="SSF54928">
    <property type="entry name" value="RNA-binding domain, RBD"/>
    <property type="match status" value="1"/>
</dbReference>
<keyword evidence="1 7" id="KW-0479">Metal-binding</keyword>
<dbReference type="PROSITE" id="PS50103">
    <property type="entry name" value="ZF_C3H1"/>
    <property type="match status" value="1"/>
</dbReference>
<dbReference type="InterPro" id="IPR000504">
    <property type="entry name" value="RRM_dom"/>
</dbReference>
<evidence type="ECO:0000256" key="7">
    <source>
        <dbReference type="PROSITE-ProRule" id="PRU00723"/>
    </source>
</evidence>
<dbReference type="Pfam" id="PF21369">
    <property type="entry name" value="STL11_N"/>
    <property type="match status" value="1"/>
</dbReference>
<dbReference type="EMBL" id="JAINDJ010000003">
    <property type="protein sequence ID" value="KAG9454386.1"/>
    <property type="molecule type" value="Genomic_DNA"/>
</dbReference>
<dbReference type="GO" id="GO:0071007">
    <property type="term" value="C:U2-type catalytic step 2 spliceosome"/>
    <property type="evidence" value="ECO:0007669"/>
    <property type="project" value="TreeGrafter"/>
</dbReference>
<dbReference type="InterPro" id="IPR035979">
    <property type="entry name" value="RBD_domain_sf"/>
</dbReference>
<evidence type="ECO:0000313" key="12">
    <source>
        <dbReference type="Proteomes" id="UP000825729"/>
    </source>
</evidence>
<dbReference type="AlphaFoldDB" id="A0AAV7F0Z0"/>
<evidence type="ECO:0000259" key="10">
    <source>
        <dbReference type="PROSITE" id="PS50103"/>
    </source>
</evidence>
<dbReference type="PANTHER" id="PTHR14089">
    <property type="entry name" value="PRE-MRNA-SPLICING FACTOR RBM22"/>
    <property type="match status" value="1"/>
</dbReference>
<dbReference type="InterPro" id="IPR048995">
    <property type="entry name" value="STL11/RBM22-like_N"/>
</dbReference>
<dbReference type="SMART" id="SM00360">
    <property type="entry name" value="RRM"/>
    <property type="match status" value="1"/>
</dbReference>
<evidence type="ECO:0000256" key="4">
    <source>
        <dbReference type="ARBA" id="ARBA00022884"/>
    </source>
</evidence>
<evidence type="ECO:0000256" key="8">
    <source>
        <dbReference type="SAM" id="MobiDB-lite"/>
    </source>
</evidence>
<evidence type="ECO:0000256" key="5">
    <source>
        <dbReference type="ARBA" id="ARBA00023125"/>
    </source>
</evidence>
<dbReference type="GO" id="GO:0008270">
    <property type="term" value="F:zinc ion binding"/>
    <property type="evidence" value="ECO:0007669"/>
    <property type="project" value="UniProtKB-KW"/>
</dbReference>
<evidence type="ECO:0000259" key="9">
    <source>
        <dbReference type="PROSITE" id="PS50102"/>
    </source>
</evidence>
<feature type="domain" description="C3H1-type" evidence="10">
    <location>
        <begin position="157"/>
        <end position="184"/>
    </location>
</feature>
<keyword evidence="2 7" id="KW-0863">Zinc-finger</keyword>
<dbReference type="InterPro" id="IPR036855">
    <property type="entry name" value="Znf_CCCH_sf"/>
</dbReference>
<dbReference type="PROSITE" id="PS50102">
    <property type="entry name" value="RRM"/>
    <property type="match status" value="1"/>
</dbReference>
<organism evidence="11 12">
    <name type="scientific">Aristolochia fimbriata</name>
    <name type="common">White veined hardy Dutchman's pipe vine</name>
    <dbReference type="NCBI Taxonomy" id="158543"/>
    <lineage>
        <taxon>Eukaryota</taxon>
        <taxon>Viridiplantae</taxon>
        <taxon>Streptophyta</taxon>
        <taxon>Embryophyta</taxon>
        <taxon>Tracheophyta</taxon>
        <taxon>Spermatophyta</taxon>
        <taxon>Magnoliopsida</taxon>
        <taxon>Magnoliidae</taxon>
        <taxon>Piperales</taxon>
        <taxon>Aristolochiaceae</taxon>
        <taxon>Aristolochia</taxon>
    </lineage>
</organism>
<accession>A0AAV7F0Z0</accession>
<comment type="caution">
    <text evidence="11">The sequence shown here is derived from an EMBL/GenBank/DDBJ whole genome shotgun (WGS) entry which is preliminary data.</text>
</comment>
<feature type="compositionally biased region" description="Low complexity" evidence="8">
    <location>
        <begin position="421"/>
        <end position="433"/>
    </location>
</feature>
<dbReference type="GO" id="GO:0003677">
    <property type="term" value="F:DNA binding"/>
    <property type="evidence" value="ECO:0007669"/>
    <property type="project" value="UniProtKB-KW"/>
</dbReference>
<evidence type="ECO:0000256" key="6">
    <source>
        <dbReference type="PROSITE-ProRule" id="PRU00176"/>
    </source>
</evidence>
<feature type="compositionally biased region" description="Low complexity" evidence="8">
    <location>
        <begin position="460"/>
        <end position="469"/>
    </location>
</feature>
<dbReference type="SMART" id="SM00356">
    <property type="entry name" value="ZnF_C3H1"/>
    <property type="match status" value="1"/>
</dbReference>
<reference evidence="11 12" key="1">
    <citation type="submission" date="2021-07" db="EMBL/GenBank/DDBJ databases">
        <title>The Aristolochia fimbriata genome: insights into angiosperm evolution, floral development and chemical biosynthesis.</title>
        <authorList>
            <person name="Jiao Y."/>
        </authorList>
    </citation>
    <scope>NUCLEOTIDE SEQUENCE [LARGE SCALE GENOMIC DNA]</scope>
    <source>
        <strain evidence="11">IBCAS-2021</strain>
        <tissue evidence="11">Leaf</tissue>
    </source>
</reference>
<dbReference type="GO" id="GO:0036002">
    <property type="term" value="F:pre-mRNA binding"/>
    <property type="evidence" value="ECO:0007669"/>
    <property type="project" value="TreeGrafter"/>
</dbReference>
<feature type="domain" description="RRM" evidence="9">
    <location>
        <begin position="228"/>
        <end position="301"/>
    </location>
</feature>
<dbReference type="PANTHER" id="PTHR14089:SF6">
    <property type="entry name" value="PRE-MRNA-SPLICING FACTOR RBM22"/>
    <property type="match status" value="1"/>
</dbReference>
<dbReference type="GO" id="GO:0000974">
    <property type="term" value="C:Prp19 complex"/>
    <property type="evidence" value="ECO:0007669"/>
    <property type="project" value="TreeGrafter"/>
</dbReference>
<dbReference type="Gene3D" id="3.30.70.330">
    <property type="match status" value="1"/>
</dbReference>
<keyword evidence="3 7" id="KW-0862">Zinc</keyword>
<evidence type="ECO:0000256" key="2">
    <source>
        <dbReference type="ARBA" id="ARBA00022771"/>
    </source>
</evidence>
<dbReference type="InterPro" id="IPR032297">
    <property type="entry name" value="Torus"/>
</dbReference>
<dbReference type="FunFam" id="3.30.70.330:FF:000347">
    <property type="entry name" value="Zinc finger CCCH domain-containing protein 40"/>
    <property type="match status" value="1"/>
</dbReference>
<feature type="region of interest" description="Disordered" evidence="8">
    <location>
        <begin position="378"/>
        <end position="469"/>
    </location>
</feature>
<keyword evidence="4 6" id="KW-0694">RNA-binding</keyword>
<proteinExistence type="predicted"/>
<feature type="compositionally biased region" description="Low complexity" evidence="8">
    <location>
        <begin position="336"/>
        <end position="352"/>
    </location>
</feature>
<dbReference type="InterPro" id="IPR012677">
    <property type="entry name" value="Nucleotide-bd_a/b_plait_sf"/>
</dbReference>
<feature type="region of interest" description="Disordered" evidence="8">
    <location>
        <begin position="334"/>
        <end position="358"/>
    </location>
</feature>
<dbReference type="Gene3D" id="4.10.1000.10">
    <property type="entry name" value="Zinc finger, CCCH-type"/>
    <property type="match status" value="1"/>
</dbReference>
<evidence type="ECO:0000256" key="1">
    <source>
        <dbReference type="ARBA" id="ARBA00022723"/>
    </source>
</evidence>